<name>A0A9D2Q6V1_9FIRM</name>
<protein>
    <submittedName>
        <fullName evidence="1">DUF4145 domain-containing protein</fullName>
    </submittedName>
</protein>
<evidence type="ECO:0000313" key="2">
    <source>
        <dbReference type="Proteomes" id="UP000823902"/>
    </source>
</evidence>
<organism evidence="1 2">
    <name type="scientific">Candidatus Mediterraneibacter faecavium</name>
    <dbReference type="NCBI Taxonomy" id="2838668"/>
    <lineage>
        <taxon>Bacteria</taxon>
        <taxon>Bacillati</taxon>
        <taxon>Bacillota</taxon>
        <taxon>Clostridia</taxon>
        <taxon>Lachnospirales</taxon>
        <taxon>Lachnospiraceae</taxon>
        <taxon>Mediterraneibacter</taxon>
    </lineage>
</organism>
<proteinExistence type="predicted"/>
<evidence type="ECO:0000313" key="1">
    <source>
        <dbReference type="EMBL" id="HJC74002.1"/>
    </source>
</evidence>
<accession>A0A9D2Q6V1</accession>
<sequence>MKSQIQLLSLNDNRVFPASVELASSCPCCGVSLLPAVLYGACIENEDDECLNRVYLFNHCPNCDECFISKHVFDEEFGDGYLFSSASPVLISNETFSDRIIHLSPDFVSIYNDSALAEALNLHAICGMGYRKAMEFLIKDYSISKNPDDQKKISRLPVGQCIEGYITDERLKALAKASSWIGNDQAHYEKRHDSYDTSDLKAFINAFVTFIDADLAYEEAKSLLCP</sequence>
<reference evidence="1" key="1">
    <citation type="journal article" date="2021" name="PeerJ">
        <title>Extensive microbial diversity within the chicken gut microbiome revealed by metagenomics and culture.</title>
        <authorList>
            <person name="Gilroy R."/>
            <person name="Ravi A."/>
            <person name="Getino M."/>
            <person name="Pursley I."/>
            <person name="Horton D.L."/>
            <person name="Alikhan N.F."/>
            <person name="Baker D."/>
            <person name="Gharbi K."/>
            <person name="Hall N."/>
            <person name="Watson M."/>
            <person name="Adriaenssens E.M."/>
            <person name="Foster-Nyarko E."/>
            <person name="Jarju S."/>
            <person name="Secka A."/>
            <person name="Antonio M."/>
            <person name="Oren A."/>
            <person name="Chaudhuri R.R."/>
            <person name="La Ragione R."/>
            <person name="Hildebrand F."/>
            <person name="Pallen M.J."/>
        </authorList>
    </citation>
    <scope>NUCLEOTIDE SEQUENCE</scope>
    <source>
        <strain evidence="1">CHK196-7946</strain>
    </source>
</reference>
<comment type="caution">
    <text evidence="1">The sequence shown here is derived from an EMBL/GenBank/DDBJ whole genome shotgun (WGS) entry which is preliminary data.</text>
</comment>
<dbReference type="Proteomes" id="UP000823902">
    <property type="component" value="Unassembled WGS sequence"/>
</dbReference>
<gene>
    <name evidence="1" type="ORF">H9697_03505</name>
</gene>
<reference evidence="1" key="2">
    <citation type="submission" date="2021-04" db="EMBL/GenBank/DDBJ databases">
        <authorList>
            <person name="Gilroy R."/>
        </authorList>
    </citation>
    <scope>NUCLEOTIDE SEQUENCE</scope>
    <source>
        <strain evidence="1">CHK196-7946</strain>
    </source>
</reference>
<dbReference type="AlphaFoldDB" id="A0A9D2Q6V1"/>
<dbReference type="EMBL" id="DWVY01000013">
    <property type="protein sequence ID" value="HJC74002.1"/>
    <property type="molecule type" value="Genomic_DNA"/>
</dbReference>